<dbReference type="InterPro" id="IPR011765">
    <property type="entry name" value="Pept_M16_N"/>
</dbReference>
<dbReference type="RefSeq" id="WP_101495993.1">
    <property type="nucleotide sequence ID" value="NZ_LNJZ01000003.1"/>
</dbReference>
<dbReference type="Pfam" id="PF00675">
    <property type="entry name" value="Peptidase_M16"/>
    <property type="match status" value="1"/>
</dbReference>
<evidence type="ECO:0000313" key="5">
    <source>
        <dbReference type="Proteomes" id="UP000294575"/>
    </source>
</evidence>
<proteinExistence type="predicted"/>
<sequence>MSRLFSCLAISLLAGSLLAGCATQSSQTDSRLSSLARLGDQAPERRSLDIQQWHTTSGSQVLFVQAPELPMFDIRLTFAAGSSQDGGQPGLASLTNALLDQGTASKTADEIALGFENLGARFGGGSYRDMGIVSLRSLSDPALSESALQLFTELLAEPAFRQADIQRLKNQLRAAFEQQQKDPGTLANQALFADLYGQHPYAHPSAGDAASIAGISRQQLRDFHQHFYTAGNVQIALVGDLDRARAEQVAERISRALPQGKTVAKVDTATPPGASQRHIDFDSSQTHILLAQLAVERGHPDYPALYLANQILGGSGFGSRLMEEVREKRGLTYGIYSMLSPMQTRGPFMISVQTRAELSQATLEFVQQLLREFIAQGPTAAELAASKREILGSFPLNAASNSGIVGQLGAISFYGLPLTWQDDFISEIEQLTLEQVNAAVKRHLDADALTIITLGPEVEQLPLPPAVERTDTPIGVRH</sequence>
<dbReference type="GO" id="GO:0006508">
    <property type="term" value="P:proteolysis"/>
    <property type="evidence" value="ECO:0007669"/>
    <property type="project" value="UniProtKB-KW"/>
</dbReference>
<feature type="signal peptide" evidence="1">
    <location>
        <begin position="1"/>
        <end position="19"/>
    </location>
</feature>
<dbReference type="PROSITE" id="PS51257">
    <property type="entry name" value="PROKAR_LIPOPROTEIN"/>
    <property type="match status" value="1"/>
</dbReference>
<comment type="caution">
    <text evidence="4">The sequence shown here is derived from an EMBL/GenBank/DDBJ whole genome shotgun (WGS) entry which is preliminary data.</text>
</comment>
<dbReference type="GO" id="GO:0008233">
    <property type="term" value="F:peptidase activity"/>
    <property type="evidence" value="ECO:0007669"/>
    <property type="project" value="UniProtKB-KW"/>
</dbReference>
<keyword evidence="5" id="KW-1185">Reference proteome</keyword>
<organism evidence="4 5">
    <name type="scientific">Thiopseudomonas denitrificans</name>
    <dbReference type="NCBI Taxonomy" id="1501432"/>
    <lineage>
        <taxon>Bacteria</taxon>
        <taxon>Pseudomonadati</taxon>
        <taxon>Pseudomonadota</taxon>
        <taxon>Gammaproteobacteria</taxon>
        <taxon>Pseudomonadales</taxon>
        <taxon>Pseudomonadaceae</taxon>
        <taxon>Thiopseudomonas</taxon>
    </lineage>
</organism>
<dbReference type="InterPro" id="IPR050361">
    <property type="entry name" value="MPP/UQCRC_Complex"/>
</dbReference>
<name>A0A4R6TZJ3_9GAMM</name>
<keyword evidence="1" id="KW-0732">Signal</keyword>
<gene>
    <name evidence="4" type="ORF">DFQ45_1068</name>
</gene>
<dbReference type="InterPro" id="IPR007863">
    <property type="entry name" value="Peptidase_M16_C"/>
</dbReference>
<dbReference type="PANTHER" id="PTHR11851">
    <property type="entry name" value="METALLOPROTEASE"/>
    <property type="match status" value="1"/>
</dbReference>
<dbReference type="Proteomes" id="UP000294575">
    <property type="component" value="Unassembled WGS sequence"/>
</dbReference>
<keyword evidence="4" id="KW-0645">Protease</keyword>
<evidence type="ECO:0000259" key="2">
    <source>
        <dbReference type="Pfam" id="PF00675"/>
    </source>
</evidence>
<dbReference type="Pfam" id="PF05193">
    <property type="entry name" value="Peptidase_M16_C"/>
    <property type="match status" value="1"/>
</dbReference>
<dbReference type="EMBL" id="SNYK01000006">
    <property type="protein sequence ID" value="TDQ37783.1"/>
    <property type="molecule type" value="Genomic_DNA"/>
</dbReference>
<evidence type="ECO:0000259" key="3">
    <source>
        <dbReference type="Pfam" id="PF05193"/>
    </source>
</evidence>
<dbReference type="SUPFAM" id="SSF63411">
    <property type="entry name" value="LuxS/MPP-like metallohydrolase"/>
    <property type="match status" value="2"/>
</dbReference>
<reference evidence="4 5" key="1">
    <citation type="submission" date="2019-03" db="EMBL/GenBank/DDBJ databases">
        <title>Genomic Encyclopedia of Type Strains, Phase IV (KMG-IV): sequencing the most valuable type-strain genomes for metagenomic binning, comparative biology and taxonomic classification.</title>
        <authorList>
            <person name="Goeker M."/>
        </authorList>
    </citation>
    <scope>NUCLEOTIDE SEQUENCE [LARGE SCALE GENOMIC DNA]</scope>
    <source>
        <strain evidence="4 5">DSM 28679</strain>
    </source>
</reference>
<evidence type="ECO:0000256" key="1">
    <source>
        <dbReference type="SAM" id="SignalP"/>
    </source>
</evidence>
<protein>
    <submittedName>
        <fullName evidence="4">Zinc protease</fullName>
    </submittedName>
</protein>
<accession>A0A4R6TZJ3</accession>
<evidence type="ECO:0000313" key="4">
    <source>
        <dbReference type="EMBL" id="TDQ37783.1"/>
    </source>
</evidence>
<dbReference type="OrthoDB" id="9811314at2"/>
<dbReference type="InterPro" id="IPR011249">
    <property type="entry name" value="Metalloenz_LuxS/M16"/>
</dbReference>
<feature type="domain" description="Peptidase M16 C-terminal" evidence="3">
    <location>
        <begin position="215"/>
        <end position="388"/>
    </location>
</feature>
<feature type="chain" id="PRO_5020295378" evidence="1">
    <location>
        <begin position="20"/>
        <end position="478"/>
    </location>
</feature>
<dbReference type="Gene3D" id="3.30.830.10">
    <property type="entry name" value="Metalloenzyme, LuxS/M16 peptidase-like"/>
    <property type="match status" value="2"/>
</dbReference>
<dbReference type="AlphaFoldDB" id="A0A4R6TZJ3"/>
<dbReference type="GO" id="GO:0046872">
    <property type="term" value="F:metal ion binding"/>
    <property type="evidence" value="ECO:0007669"/>
    <property type="project" value="InterPro"/>
</dbReference>
<feature type="domain" description="Peptidase M16 N-terminal" evidence="2">
    <location>
        <begin position="65"/>
        <end position="206"/>
    </location>
</feature>
<keyword evidence="4" id="KW-0378">Hydrolase</keyword>
<dbReference type="PANTHER" id="PTHR11851:SF224">
    <property type="entry name" value="PROCESSING PROTEASE"/>
    <property type="match status" value="1"/>
</dbReference>